<accession>A0A8H5BJL9</accession>
<dbReference type="AlphaFoldDB" id="A0A8H5BJL9"/>
<organism evidence="2 3">
    <name type="scientific">Psilocybe cf. subviscida</name>
    <dbReference type="NCBI Taxonomy" id="2480587"/>
    <lineage>
        <taxon>Eukaryota</taxon>
        <taxon>Fungi</taxon>
        <taxon>Dikarya</taxon>
        <taxon>Basidiomycota</taxon>
        <taxon>Agaricomycotina</taxon>
        <taxon>Agaricomycetes</taxon>
        <taxon>Agaricomycetidae</taxon>
        <taxon>Agaricales</taxon>
        <taxon>Agaricineae</taxon>
        <taxon>Strophariaceae</taxon>
        <taxon>Psilocybe</taxon>
    </lineage>
</organism>
<gene>
    <name evidence="2" type="ORF">D9619_011093</name>
</gene>
<reference evidence="2 3" key="1">
    <citation type="journal article" date="2020" name="ISME J.">
        <title>Uncovering the hidden diversity of litter-decomposition mechanisms in mushroom-forming fungi.</title>
        <authorList>
            <person name="Floudas D."/>
            <person name="Bentzer J."/>
            <person name="Ahren D."/>
            <person name="Johansson T."/>
            <person name="Persson P."/>
            <person name="Tunlid A."/>
        </authorList>
    </citation>
    <scope>NUCLEOTIDE SEQUENCE [LARGE SCALE GENOMIC DNA]</scope>
    <source>
        <strain evidence="2 3">CBS 101986</strain>
    </source>
</reference>
<sequence length="197" mass="20670">MLTSRAGLVEALSHQLRTNPNAFMTTMRIVAVLLLLASLLPSVAWAAPVCTQPTASATTVARCGVMAYDAPNLQPKFRSSYNELPHHLSPIVLSLSEPVLAARDEASSGIVLVRRKSFGAKIRSGFHKVVHAIKSNIGKIAKIVGVIPGAKIIGKAIDGGSQGLNAASNAIKGHFGGKLGRAMRGMDKAQKIVGYAP</sequence>
<dbReference type="EMBL" id="JAACJJ010000016">
    <property type="protein sequence ID" value="KAF5324303.1"/>
    <property type="molecule type" value="Genomic_DNA"/>
</dbReference>
<keyword evidence="1" id="KW-0732">Signal</keyword>
<keyword evidence="3" id="KW-1185">Reference proteome</keyword>
<evidence type="ECO:0000256" key="1">
    <source>
        <dbReference type="SAM" id="SignalP"/>
    </source>
</evidence>
<proteinExistence type="predicted"/>
<protein>
    <submittedName>
        <fullName evidence="2">Uncharacterized protein</fullName>
    </submittedName>
</protein>
<feature type="chain" id="PRO_5034621617" evidence="1">
    <location>
        <begin position="47"/>
        <end position="197"/>
    </location>
</feature>
<feature type="signal peptide" evidence="1">
    <location>
        <begin position="1"/>
        <end position="46"/>
    </location>
</feature>
<name>A0A8H5BJL9_9AGAR</name>
<dbReference type="OrthoDB" id="3052233at2759"/>
<dbReference type="Proteomes" id="UP000567179">
    <property type="component" value="Unassembled WGS sequence"/>
</dbReference>
<evidence type="ECO:0000313" key="3">
    <source>
        <dbReference type="Proteomes" id="UP000567179"/>
    </source>
</evidence>
<evidence type="ECO:0000313" key="2">
    <source>
        <dbReference type="EMBL" id="KAF5324303.1"/>
    </source>
</evidence>
<comment type="caution">
    <text evidence="2">The sequence shown here is derived from an EMBL/GenBank/DDBJ whole genome shotgun (WGS) entry which is preliminary data.</text>
</comment>